<name>A0AAN6YA68_9PEZI</name>
<proteinExistence type="predicted"/>
<dbReference type="EMBL" id="MU858118">
    <property type="protein sequence ID" value="KAK4212912.1"/>
    <property type="molecule type" value="Genomic_DNA"/>
</dbReference>
<sequence>MAGQQSINTMTVDQLKTEFVHQRLELWLSKKEEITGLELALKLTGVENGMVHRWPPKSQKSAISIPTADDGLGFWYVFCDDSYADTPFEMQEKAKRLWHYITRPDNAGVMKEVERALDWDILERCHLMDTKADIISAQELAKYPLTKKIHICAKNRLVECRLPPYFDPATPDARSRFRFVAVDIPQSGEVDMKWCHLDWESTFTNLKDDVLAHSRSLFVPRDMMPAQIRILESIKRFSTAVLNARVLIDRLKQQLLIEKDDTPFRDDDPELAVGWIDVDMSKKHQPPKLLTADINSIVWTALHNDKDFNEMMQTAYVDDGKYPIFVQPWQFRHYRMCRDLRKIHAAELIYSRDSSSNANPGQAT</sequence>
<dbReference type="AlphaFoldDB" id="A0AAN6YA68"/>
<evidence type="ECO:0000313" key="1">
    <source>
        <dbReference type="EMBL" id="KAK4212912.1"/>
    </source>
</evidence>
<reference evidence="1" key="1">
    <citation type="journal article" date="2023" name="Mol. Phylogenet. Evol.">
        <title>Genome-scale phylogeny and comparative genomics of the fungal order Sordariales.</title>
        <authorList>
            <person name="Hensen N."/>
            <person name="Bonometti L."/>
            <person name="Westerberg I."/>
            <person name="Brannstrom I.O."/>
            <person name="Guillou S."/>
            <person name="Cros-Aarteil S."/>
            <person name="Calhoun S."/>
            <person name="Haridas S."/>
            <person name="Kuo A."/>
            <person name="Mondo S."/>
            <person name="Pangilinan J."/>
            <person name="Riley R."/>
            <person name="LaButti K."/>
            <person name="Andreopoulos B."/>
            <person name="Lipzen A."/>
            <person name="Chen C."/>
            <person name="Yan M."/>
            <person name="Daum C."/>
            <person name="Ng V."/>
            <person name="Clum A."/>
            <person name="Steindorff A."/>
            <person name="Ohm R.A."/>
            <person name="Martin F."/>
            <person name="Silar P."/>
            <person name="Natvig D.O."/>
            <person name="Lalanne C."/>
            <person name="Gautier V."/>
            <person name="Ament-Velasquez S.L."/>
            <person name="Kruys A."/>
            <person name="Hutchinson M.I."/>
            <person name="Powell A.J."/>
            <person name="Barry K."/>
            <person name="Miller A.N."/>
            <person name="Grigoriev I.V."/>
            <person name="Debuchy R."/>
            <person name="Gladieux P."/>
            <person name="Hiltunen Thoren M."/>
            <person name="Johannesson H."/>
        </authorList>
    </citation>
    <scope>NUCLEOTIDE SEQUENCE</scope>
    <source>
        <strain evidence="1">PSN293</strain>
    </source>
</reference>
<dbReference type="Proteomes" id="UP001301769">
    <property type="component" value="Unassembled WGS sequence"/>
</dbReference>
<evidence type="ECO:0000313" key="2">
    <source>
        <dbReference type="Proteomes" id="UP001301769"/>
    </source>
</evidence>
<protein>
    <submittedName>
        <fullName evidence="1">Uncharacterized protein</fullName>
    </submittedName>
</protein>
<comment type="caution">
    <text evidence="1">The sequence shown here is derived from an EMBL/GenBank/DDBJ whole genome shotgun (WGS) entry which is preliminary data.</text>
</comment>
<keyword evidence="2" id="KW-1185">Reference proteome</keyword>
<reference evidence="1" key="2">
    <citation type="submission" date="2023-05" db="EMBL/GenBank/DDBJ databases">
        <authorList>
            <consortium name="Lawrence Berkeley National Laboratory"/>
            <person name="Steindorff A."/>
            <person name="Hensen N."/>
            <person name="Bonometti L."/>
            <person name="Westerberg I."/>
            <person name="Brannstrom I.O."/>
            <person name="Guillou S."/>
            <person name="Cros-Aarteil S."/>
            <person name="Calhoun S."/>
            <person name="Haridas S."/>
            <person name="Kuo A."/>
            <person name="Mondo S."/>
            <person name="Pangilinan J."/>
            <person name="Riley R."/>
            <person name="Labutti K."/>
            <person name="Andreopoulos B."/>
            <person name="Lipzen A."/>
            <person name="Chen C."/>
            <person name="Yanf M."/>
            <person name="Daum C."/>
            <person name="Ng V."/>
            <person name="Clum A."/>
            <person name="Ohm R."/>
            <person name="Martin F."/>
            <person name="Silar P."/>
            <person name="Natvig D."/>
            <person name="Lalanne C."/>
            <person name="Gautier V."/>
            <person name="Ament-Velasquez S.L."/>
            <person name="Kruys A."/>
            <person name="Hutchinson M.I."/>
            <person name="Powell A.J."/>
            <person name="Barry K."/>
            <person name="Miller A.N."/>
            <person name="Grigoriev I.V."/>
            <person name="Debuchy R."/>
            <person name="Gladieux P."/>
            <person name="Thoren M.H."/>
            <person name="Johannesson H."/>
        </authorList>
    </citation>
    <scope>NUCLEOTIDE SEQUENCE</scope>
    <source>
        <strain evidence="1">PSN293</strain>
    </source>
</reference>
<accession>A0AAN6YA68</accession>
<organism evidence="1 2">
    <name type="scientific">Rhypophila decipiens</name>
    <dbReference type="NCBI Taxonomy" id="261697"/>
    <lineage>
        <taxon>Eukaryota</taxon>
        <taxon>Fungi</taxon>
        <taxon>Dikarya</taxon>
        <taxon>Ascomycota</taxon>
        <taxon>Pezizomycotina</taxon>
        <taxon>Sordariomycetes</taxon>
        <taxon>Sordariomycetidae</taxon>
        <taxon>Sordariales</taxon>
        <taxon>Naviculisporaceae</taxon>
        <taxon>Rhypophila</taxon>
    </lineage>
</organism>
<gene>
    <name evidence="1" type="ORF">QBC37DRAFT_483457</name>
</gene>